<dbReference type="Proteomes" id="UP000016887">
    <property type="component" value="Chromosome"/>
</dbReference>
<dbReference type="InterPro" id="IPR008928">
    <property type="entry name" value="6-hairpin_glycosidase_sf"/>
</dbReference>
<dbReference type="AlphaFoldDB" id="U3TF00"/>
<dbReference type="GO" id="GO:0005975">
    <property type="term" value="P:carbohydrate metabolic process"/>
    <property type="evidence" value="ECO:0007669"/>
    <property type="project" value="InterPro"/>
</dbReference>
<keyword evidence="1" id="KW-1133">Transmembrane helix</keyword>
<sequence length="906" mass="100030">MEPRFILLAALATVLAPAIIAAGAGDSAVSWDVIDASPHLWYRMAETLVQRLYDPSLGLFRETWGTPEGQCWYWNTEQGEAAQIAVYLNDSTLLSNLLAAYKQYLTYDNGTNVYLFSRYTPCSMIRQLSLDPQNFSLGNLIVNVGGDLAGARTDIPDYHRAIALSLDIYKDLTNIYEQDKAWPNMWYTANLKSHEVWYLAPGDTSDYKGIWDTSDGSLGTGRITGYSVRVDQVTDPATNTTYEVGVAERTMEDANLSYTQRFILEPGKPYLKVELTVTNKSQDTLSNVRVTLAFDNLDWWLYRHCYIPGLGYFDASRGGALISPREKEYVIASTRGGEWRSIVDSNGGVWWPSIIYADAPLGVNRALLVLVQGGYDVRLWGYGNLQTPHKEFYGDSAQPGWYYRWLKYEIFVGDLAPGESKTVKVLIIPMASYAPGLEDLYMEMASKLDQLGGRDFSYAVNTGTGAFKGLSMIYGSVDRDGREFVSRVVEGAGYVMEGWGWRVSTRTLANYILALALLYDHTGDRVYLDRAVEAAQNLLKAQVRDPSDPRNGGFLEAVIPFGTATYLDANAEAAHALLALWERTGDDAYREAVDYWLQNWFHREPGTGRWYHYTRLASGEEGWSLERVYLDEEQPYSLGYLLQALSRHYWSDGRLLASANRIWSLLSSEYWVPTREGAGEANVETQSSVAAGLREYLLAQARSAGAALEYVRGGIVHTIAFQTLGASPHSSAGLRLVEVRSLIGVSKTVDSPSVTLAVYIPSGLVTEVRAGGAPATRVYSLQELSATPESYYVDGGIVYVNLANAQEAAITYQLVRLETPPIERYKTIMAAGALAAASYIAAEASAPLLLLAAAAVGLSLSSEGLLQLHLIILIMAVSTGLGAIASRRKGWRRPPAEKRSHATLHL</sequence>
<gene>
    <name evidence="2" type="ORF">ACAM_0440</name>
</gene>
<dbReference type="KEGG" id="acj:ACAM_0440"/>
<evidence type="ECO:0000313" key="3">
    <source>
        <dbReference type="Proteomes" id="UP000016887"/>
    </source>
</evidence>
<dbReference type="InterPro" id="IPR012341">
    <property type="entry name" value="6hp_glycosidase-like_sf"/>
</dbReference>
<proteinExistence type="predicted"/>
<dbReference type="Gene3D" id="1.50.10.10">
    <property type="match status" value="1"/>
</dbReference>
<dbReference type="SUPFAM" id="SSF48208">
    <property type="entry name" value="Six-hairpin glycosidases"/>
    <property type="match status" value="1"/>
</dbReference>
<dbReference type="GeneID" id="17109911"/>
<evidence type="ECO:0000256" key="1">
    <source>
        <dbReference type="SAM" id="Phobius"/>
    </source>
</evidence>
<keyword evidence="3" id="KW-1185">Reference proteome</keyword>
<reference evidence="2 3" key="1">
    <citation type="journal article" date="2013" name="Appl. Environ. Microbiol.">
        <title>Variation of the Virus-Related Elements within Syntenic Genomes of the Hyperthermophilic Archaeon Aeropyrum.</title>
        <authorList>
            <person name="Daifuku T."/>
            <person name="Yoshida T."/>
            <person name="Kitamura T."/>
            <person name="Kawaichi S."/>
            <person name="Inoue T."/>
            <person name="Nomura K."/>
            <person name="Yoshida Y."/>
            <person name="Kuno S."/>
            <person name="Sako Y."/>
        </authorList>
    </citation>
    <scope>NUCLEOTIDE SEQUENCE [LARGE SCALE GENOMIC DNA]</scope>
    <source>
        <strain evidence="2 3">SY1</strain>
    </source>
</reference>
<dbReference type="EMBL" id="AP012489">
    <property type="protein sequence ID" value="BAN89909.1"/>
    <property type="molecule type" value="Genomic_DNA"/>
</dbReference>
<protein>
    <submittedName>
        <fullName evidence="2">Uncharacterized protein</fullName>
    </submittedName>
</protein>
<name>U3TF00_9CREN</name>
<organism evidence="2 3">
    <name type="scientific">Aeropyrum camini SY1 = JCM 12091</name>
    <dbReference type="NCBI Taxonomy" id="1198449"/>
    <lineage>
        <taxon>Archaea</taxon>
        <taxon>Thermoproteota</taxon>
        <taxon>Thermoprotei</taxon>
        <taxon>Desulfurococcales</taxon>
        <taxon>Desulfurococcaceae</taxon>
        <taxon>Aeropyrum</taxon>
    </lineage>
</organism>
<keyword evidence="1" id="KW-0472">Membrane</keyword>
<feature type="transmembrane region" description="Helical" evidence="1">
    <location>
        <begin position="866"/>
        <end position="885"/>
    </location>
</feature>
<accession>U3TF00</accession>
<dbReference type="RefSeq" id="WP_022541185.1">
    <property type="nucleotide sequence ID" value="NC_022521.1"/>
</dbReference>
<keyword evidence="1" id="KW-0812">Transmembrane</keyword>
<dbReference type="eggNOG" id="arCOG14560">
    <property type="taxonomic scope" value="Archaea"/>
</dbReference>
<evidence type="ECO:0000313" key="2">
    <source>
        <dbReference type="EMBL" id="BAN89909.1"/>
    </source>
</evidence>